<keyword evidence="1" id="KW-0472">Membrane</keyword>
<sequence length="58" mass="6526">MKILVTIIKTVLLIFALLIGWVFMTCDVMAGGLWIILCITSYGAVYGIVEEYRENKAK</sequence>
<protein>
    <submittedName>
        <fullName evidence="2">Uncharacterized protein</fullName>
    </submittedName>
</protein>
<dbReference type="EMBL" id="BK059091">
    <property type="protein sequence ID" value="DAE28923.1"/>
    <property type="molecule type" value="Genomic_DNA"/>
</dbReference>
<reference evidence="2" key="1">
    <citation type="journal article" date="2021" name="Proc. Natl. Acad. Sci. U.S.A.">
        <title>A Catalog of Tens of Thousands of Viruses from Human Metagenomes Reveals Hidden Associations with Chronic Diseases.</title>
        <authorList>
            <person name="Tisza M.J."/>
            <person name="Buck C.B."/>
        </authorList>
    </citation>
    <scope>NUCLEOTIDE SEQUENCE</scope>
    <source>
        <strain evidence="2">CtmTa7</strain>
    </source>
</reference>
<name>A0A8S5RCR1_9VIRU</name>
<feature type="transmembrane region" description="Helical" evidence="1">
    <location>
        <begin position="30"/>
        <end position="49"/>
    </location>
</feature>
<keyword evidence="1" id="KW-0812">Transmembrane</keyword>
<evidence type="ECO:0000256" key="1">
    <source>
        <dbReference type="SAM" id="Phobius"/>
    </source>
</evidence>
<feature type="transmembrane region" description="Helical" evidence="1">
    <location>
        <begin position="7"/>
        <end position="24"/>
    </location>
</feature>
<keyword evidence="1" id="KW-1133">Transmembrane helix</keyword>
<accession>A0A8S5RCR1</accession>
<organism evidence="2">
    <name type="scientific">virus sp. ctmTa7</name>
    <dbReference type="NCBI Taxonomy" id="2828255"/>
    <lineage>
        <taxon>Viruses</taxon>
    </lineage>
</organism>
<evidence type="ECO:0000313" key="2">
    <source>
        <dbReference type="EMBL" id="DAE28923.1"/>
    </source>
</evidence>
<proteinExistence type="predicted"/>